<sequence length="228" mass="25490">MSNQHNIKWIGSKSIDKLQSPFKTVAQCKGNEVKNVIIALHGFGDTAANFASLANEIKVNDVLWIFPQGPRNYPMGIDGAQWFPLFNNPTEERRVSEDFILQLIYNVTEQTSVPLNKIFILGFSQGASMALNCGLKGKEKISGIISLSGFMIQAHVIKNSYAGEKITTPVFIAHGLQDQVVLPAMYFESVDLLKDMGTVKLRSKTYQMGHSICQEELNDISKFIEEFR</sequence>
<comment type="caution">
    <text evidence="3">The sequence shown here is derived from an EMBL/GenBank/DDBJ whole genome shotgun (WGS) entry which is preliminary data.</text>
</comment>
<dbReference type="GO" id="GO:0005737">
    <property type="term" value="C:cytoplasm"/>
    <property type="evidence" value="ECO:0007669"/>
    <property type="project" value="TreeGrafter"/>
</dbReference>
<evidence type="ECO:0000259" key="2">
    <source>
        <dbReference type="Pfam" id="PF02230"/>
    </source>
</evidence>
<dbReference type="Pfam" id="PF02230">
    <property type="entry name" value="Abhydrolase_2"/>
    <property type="match status" value="1"/>
</dbReference>
<dbReference type="AlphaFoldDB" id="A0A833JDD5"/>
<name>A0A833JDD5_9BACT</name>
<reference evidence="3 4" key="1">
    <citation type="submission" date="2019-10" db="EMBL/GenBank/DDBJ databases">
        <title>New genus of Silvanigrellaceae.</title>
        <authorList>
            <person name="Pitt A."/>
            <person name="Hahn M.W."/>
        </authorList>
    </citation>
    <scope>NUCLEOTIDE SEQUENCE [LARGE SCALE GENOMIC DNA]</scope>
    <source>
        <strain evidence="3 4">33A1-SZDP</strain>
    </source>
</reference>
<evidence type="ECO:0000256" key="1">
    <source>
        <dbReference type="ARBA" id="ARBA00006499"/>
    </source>
</evidence>
<dbReference type="GO" id="GO:0008474">
    <property type="term" value="F:palmitoyl-(protein) hydrolase activity"/>
    <property type="evidence" value="ECO:0007669"/>
    <property type="project" value="TreeGrafter"/>
</dbReference>
<dbReference type="SUPFAM" id="SSF53474">
    <property type="entry name" value="alpha/beta-Hydrolases"/>
    <property type="match status" value="1"/>
</dbReference>
<gene>
    <name evidence="3" type="ORF">GCL57_04190</name>
</gene>
<organism evidence="3 4">
    <name type="scientific">Fluviispira multicolorata</name>
    <dbReference type="NCBI Taxonomy" id="2654512"/>
    <lineage>
        <taxon>Bacteria</taxon>
        <taxon>Pseudomonadati</taxon>
        <taxon>Bdellovibrionota</taxon>
        <taxon>Oligoflexia</taxon>
        <taxon>Silvanigrellales</taxon>
        <taxon>Silvanigrellaceae</taxon>
        <taxon>Fluviispira</taxon>
    </lineage>
</organism>
<dbReference type="Gene3D" id="3.40.50.1820">
    <property type="entry name" value="alpha/beta hydrolase"/>
    <property type="match status" value="1"/>
</dbReference>
<dbReference type="PANTHER" id="PTHR10655">
    <property type="entry name" value="LYSOPHOSPHOLIPASE-RELATED"/>
    <property type="match status" value="1"/>
</dbReference>
<dbReference type="RefSeq" id="WP_152212025.1">
    <property type="nucleotide sequence ID" value="NZ_WFLN01000005.1"/>
</dbReference>
<evidence type="ECO:0000313" key="3">
    <source>
        <dbReference type="EMBL" id="KAB8031850.1"/>
    </source>
</evidence>
<dbReference type="InterPro" id="IPR003140">
    <property type="entry name" value="PLipase/COase/thioEstase"/>
</dbReference>
<dbReference type="EMBL" id="WFLN01000005">
    <property type="protein sequence ID" value="KAB8031850.1"/>
    <property type="molecule type" value="Genomic_DNA"/>
</dbReference>
<comment type="similarity">
    <text evidence="1">Belongs to the AB hydrolase superfamily. AB hydrolase 2 family.</text>
</comment>
<dbReference type="Proteomes" id="UP000442694">
    <property type="component" value="Unassembled WGS sequence"/>
</dbReference>
<accession>A0A833JDD5</accession>
<proteinExistence type="inferred from homology"/>
<dbReference type="InterPro" id="IPR050565">
    <property type="entry name" value="LYPA1-2/EST-like"/>
</dbReference>
<feature type="domain" description="Phospholipase/carboxylesterase/thioesterase" evidence="2">
    <location>
        <begin position="26"/>
        <end position="225"/>
    </location>
</feature>
<evidence type="ECO:0000313" key="4">
    <source>
        <dbReference type="Proteomes" id="UP000442694"/>
    </source>
</evidence>
<dbReference type="InterPro" id="IPR029058">
    <property type="entry name" value="AB_hydrolase_fold"/>
</dbReference>
<dbReference type="PANTHER" id="PTHR10655:SF67">
    <property type="entry name" value="PHOSPHOLIPASE_CARBOXYLESTERASE SUPERFAMILY (AFU_ORTHOLOGUE AFUA_5G09340)"/>
    <property type="match status" value="1"/>
</dbReference>
<protein>
    <recommendedName>
        <fullName evidence="2">Phospholipase/carboxylesterase/thioesterase domain-containing protein</fullName>
    </recommendedName>
</protein>
<dbReference type="GO" id="GO:0052689">
    <property type="term" value="F:carboxylic ester hydrolase activity"/>
    <property type="evidence" value="ECO:0007669"/>
    <property type="project" value="TreeGrafter"/>
</dbReference>
<keyword evidence="4" id="KW-1185">Reference proteome</keyword>